<sequence>MFWAFLLIFGCSFSSFVEAKKDYTEYPIGTYNFSSTLSCFNDSEILPKARVELWDHDRLTPNDLLGEAQIITPPSDPTFGYFVFKDLLAEDTYLDATVELFYKFYDVCFGGQSFQSPYVFQPKERQQFIIHSDHVEIYDKTKENAFKNPTHH</sequence>
<evidence type="ECO:0000313" key="1">
    <source>
        <dbReference type="Proteomes" id="UP000887580"/>
    </source>
</evidence>
<name>A0AC35EXY6_9BILA</name>
<evidence type="ECO:0000313" key="2">
    <source>
        <dbReference type="WBParaSite" id="PS1159_v2.g11839.t1"/>
    </source>
</evidence>
<organism evidence="1 2">
    <name type="scientific">Panagrolaimus sp. PS1159</name>
    <dbReference type="NCBI Taxonomy" id="55785"/>
    <lineage>
        <taxon>Eukaryota</taxon>
        <taxon>Metazoa</taxon>
        <taxon>Ecdysozoa</taxon>
        <taxon>Nematoda</taxon>
        <taxon>Chromadorea</taxon>
        <taxon>Rhabditida</taxon>
        <taxon>Tylenchina</taxon>
        <taxon>Panagrolaimomorpha</taxon>
        <taxon>Panagrolaimoidea</taxon>
        <taxon>Panagrolaimidae</taxon>
        <taxon>Panagrolaimus</taxon>
    </lineage>
</organism>
<reference evidence="2" key="1">
    <citation type="submission" date="2022-11" db="UniProtKB">
        <authorList>
            <consortium name="WormBaseParasite"/>
        </authorList>
    </citation>
    <scope>IDENTIFICATION</scope>
</reference>
<proteinExistence type="predicted"/>
<accession>A0AC35EXY6</accession>
<dbReference type="Proteomes" id="UP000887580">
    <property type="component" value="Unplaced"/>
</dbReference>
<dbReference type="WBParaSite" id="PS1159_v2.g11839.t1">
    <property type="protein sequence ID" value="PS1159_v2.g11839.t1"/>
    <property type="gene ID" value="PS1159_v2.g11839"/>
</dbReference>
<protein>
    <submittedName>
        <fullName evidence="2">Uncharacterized protein</fullName>
    </submittedName>
</protein>